<dbReference type="RefSeq" id="XP_025497113.1">
    <property type="nucleotide sequence ID" value="XM_025641310.1"/>
</dbReference>
<organism evidence="2 3">
    <name type="scientific">Aspergillus uvarum CBS 121591</name>
    <dbReference type="NCBI Taxonomy" id="1448315"/>
    <lineage>
        <taxon>Eukaryota</taxon>
        <taxon>Fungi</taxon>
        <taxon>Dikarya</taxon>
        <taxon>Ascomycota</taxon>
        <taxon>Pezizomycotina</taxon>
        <taxon>Eurotiomycetes</taxon>
        <taxon>Eurotiomycetidae</taxon>
        <taxon>Eurotiales</taxon>
        <taxon>Aspergillaceae</taxon>
        <taxon>Aspergillus</taxon>
        <taxon>Aspergillus subgen. Circumdati</taxon>
    </lineage>
</organism>
<evidence type="ECO:0000256" key="1">
    <source>
        <dbReference type="SAM" id="Phobius"/>
    </source>
</evidence>
<keyword evidence="1" id="KW-0472">Membrane</keyword>
<dbReference type="Proteomes" id="UP000248340">
    <property type="component" value="Unassembled WGS sequence"/>
</dbReference>
<sequence>MAALRGSHLQKASSRSRLPFASIAGMQTTAYLAFHCISSLFLTVESKRRHYRRGATCN</sequence>
<accession>A0A319D7J4</accession>
<gene>
    <name evidence="2" type="ORF">BO82DRAFT_53973</name>
</gene>
<keyword evidence="3" id="KW-1185">Reference proteome</keyword>
<keyword evidence="1" id="KW-0812">Transmembrane</keyword>
<name>A0A319D7J4_9EURO</name>
<reference evidence="2 3" key="1">
    <citation type="submission" date="2016-12" db="EMBL/GenBank/DDBJ databases">
        <title>The genomes of Aspergillus section Nigri reveals drivers in fungal speciation.</title>
        <authorList>
            <consortium name="DOE Joint Genome Institute"/>
            <person name="Vesth T.C."/>
            <person name="Nybo J."/>
            <person name="Theobald S."/>
            <person name="Brandl J."/>
            <person name="Frisvad J.C."/>
            <person name="Nielsen K.F."/>
            <person name="Lyhne E.K."/>
            <person name="Kogle M.E."/>
            <person name="Kuo A."/>
            <person name="Riley R."/>
            <person name="Clum A."/>
            <person name="Nolan M."/>
            <person name="Lipzen A."/>
            <person name="Salamov A."/>
            <person name="Henrissat B."/>
            <person name="Wiebenga A."/>
            <person name="De Vries R.P."/>
            <person name="Grigoriev I.V."/>
            <person name="Mortensen U.H."/>
            <person name="Andersen M.R."/>
            <person name="Baker S.E."/>
        </authorList>
    </citation>
    <scope>NUCLEOTIDE SEQUENCE [LARGE SCALE GENOMIC DNA]</scope>
    <source>
        <strain evidence="2 3">CBS 121591</strain>
    </source>
</reference>
<proteinExistence type="predicted"/>
<dbReference type="EMBL" id="KZ821675">
    <property type="protein sequence ID" value="PYH86913.1"/>
    <property type="molecule type" value="Genomic_DNA"/>
</dbReference>
<dbReference type="AlphaFoldDB" id="A0A319D7J4"/>
<evidence type="ECO:0000313" key="3">
    <source>
        <dbReference type="Proteomes" id="UP000248340"/>
    </source>
</evidence>
<evidence type="ECO:0000313" key="2">
    <source>
        <dbReference type="EMBL" id="PYH86913.1"/>
    </source>
</evidence>
<dbReference type="GeneID" id="37144052"/>
<dbReference type="VEuPathDB" id="FungiDB:BO82DRAFT_53973"/>
<protein>
    <submittedName>
        <fullName evidence="2">Uncharacterized protein</fullName>
    </submittedName>
</protein>
<keyword evidence="1" id="KW-1133">Transmembrane helix</keyword>
<feature type="transmembrane region" description="Helical" evidence="1">
    <location>
        <begin position="20"/>
        <end position="44"/>
    </location>
</feature>